<dbReference type="OrthoDB" id="7069194at2"/>
<evidence type="ECO:0000313" key="1">
    <source>
        <dbReference type="EMBL" id="KFI19128.1"/>
    </source>
</evidence>
<protein>
    <recommendedName>
        <fullName evidence="3">PEP-CTERM protein-sorting domain-containing protein</fullName>
    </recommendedName>
</protein>
<accession>A0A0E2Z0G8</accession>
<comment type="caution">
    <text evidence="1">The sequence shown here is derived from an EMBL/GenBank/DDBJ whole genome shotgun (WGS) entry which is preliminary data.</text>
</comment>
<sequence>MVFELDAFLNIKGLDLNGGTVIGTSAQFSFDALPPGLTFGFSSSLSSDLSNLALTYTLSNSTTAKIFPEVTFFSFLDGDIADFDIREIFETLTPQELLEISLNDFAEASGILGSGASDSDPDSWEIDEPEFLFGDIFNNLLLGALDNSNAIPISFPEDASLALGFNLGDLNPFETATIDVFLSESGNSIGNFFLTQRDLNPNSFTSITMSGQSSVKQNPIPPIPEPPTWLLLTAGLAALKLSWQLKMDSTNPTL</sequence>
<dbReference type="AlphaFoldDB" id="A0A0E2Z0G8"/>
<dbReference type="Proteomes" id="UP000028839">
    <property type="component" value="Unassembled WGS sequence"/>
</dbReference>
<dbReference type="HOGENOM" id="CLU_088560_0_0_6"/>
<evidence type="ECO:0000313" key="2">
    <source>
        <dbReference type="Proteomes" id="UP000028839"/>
    </source>
</evidence>
<organism evidence="1 2">
    <name type="scientific">Nitrosococcus oceani C-27</name>
    <dbReference type="NCBI Taxonomy" id="314279"/>
    <lineage>
        <taxon>Bacteria</taxon>
        <taxon>Pseudomonadati</taxon>
        <taxon>Pseudomonadota</taxon>
        <taxon>Gammaproteobacteria</taxon>
        <taxon>Chromatiales</taxon>
        <taxon>Chromatiaceae</taxon>
        <taxon>Nitrosococcus</taxon>
    </lineage>
</organism>
<name>A0A0E2Z0G8_9GAMM</name>
<evidence type="ECO:0008006" key="3">
    <source>
        <dbReference type="Google" id="ProtNLM"/>
    </source>
</evidence>
<reference evidence="1 2" key="1">
    <citation type="submission" date="2014-07" db="EMBL/GenBank/DDBJ databases">
        <title>Comparative analysis of Nitrosococcus oceani genome inventories of strains from Pacific and Atlantic gyres.</title>
        <authorList>
            <person name="Lim C.K."/>
            <person name="Wang L."/>
            <person name="Sayavedra-Soto L.A."/>
            <person name="Klotz M.G."/>
        </authorList>
    </citation>
    <scope>NUCLEOTIDE SEQUENCE [LARGE SCALE GENOMIC DNA]</scope>
    <source>
        <strain evidence="1 2">C-27</strain>
    </source>
</reference>
<dbReference type="EMBL" id="JPGN01000062">
    <property type="protein sequence ID" value="KFI19128.1"/>
    <property type="molecule type" value="Genomic_DNA"/>
</dbReference>
<proteinExistence type="predicted"/>
<gene>
    <name evidence="1" type="ORF">IB75_10420</name>
</gene>